<dbReference type="SUPFAM" id="SSF55874">
    <property type="entry name" value="ATPase domain of HSP90 chaperone/DNA topoisomerase II/histidine kinase"/>
    <property type="match status" value="1"/>
</dbReference>
<dbReference type="EMBL" id="CCAE010000003">
    <property type="protein sequence ID" value="CDN86209.1"/>
    <property type="molecule type" value="Genomic_DNA"/>
</dbReference>
<evidence type="ECO:0000313" key="11">
    <source>
        <dbReference type="EMBL" id="CDN86209.1"/>
    </source>
</evidence>
<dbReference type="AlphaFoldDB" id="A0A1L1PEI8"/>
<dbReference type="InterPro" id="IPR001610">
    <property type="entry name" value="PAC"/>
</dbReference>
<name>A0A1L1PEI8_HYDIT</name>
<dbReference type="PROSITE" id="PS50113">
    <property type="entry name" value="PAC"/>
    <property type="match status" value="3"/>
</dbReference>
<dbReference type="Gene3D" id="1.10.287.130">
    <property type="match status" value="1"/>
</dbReference>
<feature type="domain" description="PAC" evidence="10">
    <location>
        <begin position="91"/>
        <end position="144"/>
    </location>
</feature>
<dbReference type="SMART" id="SM00091">
    <property type="entry name" value="PAS"/>
    <property type="match status" value="3"/>
</dbReference>
<dbReference type="Pfam" id="PF02518">
    <property type="entry name" value="HATPase_c"/>
    <property type="match status" value="1"/>
</dbReference>
<dbReference type="InterPro" id="IPR052162">
    <property type="entry name" value="Sensor_kinase/Photoreceptor"/>
</dbReference>
<dbReference type="CDD" id="cd00130">
    <property type="entry name" value="PAS"/>
    <property type="match status" value="3"/>
</dbReference>
<dbReference type="Pfam" id="PF00512">
    <property type="entry name" value="HisKA"/>
    <property type="match status" value="1"/>
</dbReference>
<feature type="domain" description="PAS" evidence="9">
    <location>
        <begin position="163"/>
        <end position="221"/>
    </location>
</feature>
<organism evidence="11 12">
    <name type="scientific">Hydrogenophaga intermedia</name>
    <dbReference type="NCBI Taxonomy" id="65786"/>
    <lineage>
        <taxon>Bacteria</taxon>
        <taxon>Pseudomonadati</taxon>
        <taxon>Pseudomonadota</taxon>
        <taxon>Betaproteobacteria</taxon>
        <taxon>Burkholderiales</taxon>
        <taxon>Comamonadaceae</taxon>
        <taxon>Hydrogenophaga</taxon>
    </lineage>
</organism>
<keyword evidence="3 6" id="KW-0597">Phosphoprotein</keyword>
<dbReference type="PRINTS" id="PR00344">
    <property type="entry name" value="BCTRLSENSOR"/>
</dbReference>
<evidence type="ECO:0000256" key="4">
    <source>
        <dbReference type="ARBA" id="ARBA00022679"/>
    </source>
</evidence>
<dbReference type="Pfam" id="PF08447">
    <property type="entry name" value="PAS_3"/>
    <property type="match status" value="2"/>
</dbReference>
<dbReference type="InterPro" id="IPR011006">
    <property type="entry name" value="CheY-like_superfamily"/>
</dbReference>
<dbReference type="PROSITE" id="PS50109">
    <property type="entry name" value="HIS_KIN"/>
    <property type="match status" value="1"/>
</dbReference>
<dbReference type="Gene3D" id="3.30.565.10">
    <property type="entry name" value="Histidine kinase-like ATPase, C-terminal domain"/>
    <property type="match status" value="1"/>
</dbReference>
<dbReference type="PANTHER" id="PTHR43304:SF1">
    <property type="entry name" value="PAC DOMAIN-CONTAINING PROTEIN"/>
    <property type="match status" value="1"/>
</dbReference>
<gene>
    <name evidence="11" type="ORF">BN948_00610</name>
</gene>
<dbReference type="SMART" id="SM00448">
    <property type="entry name" value="REC"/>
    <property type="match status" value="1"/>
</dbReference>
<dbReference type="Gene3D" id="3.30.450.20">
    <property type="entry name" value="PAS domain"/>
    <property type="match status" value="3"/>
</dbReference>
<dbReference type="GO" id="GO:0000155">
    <property type="term" value="F:phosphorelay sensor kinase activity"/>
    <property type="evidence" value="ECO:0007669"/>
    <property type="project" value="InterPro"/>
</dbReference>
<reference evidence="12" key="1">
    <citation type="submission" date="2014-02" db="EMBL/GenBank/DDBJ databases">
        <authorList>
            <person name="Gan H."/>
        </authorList>
    </citation>
    <scope>NUCLEOTIDE SEQUENCE [LARGE SCALE GENOMIC DNA]</scope>
    <source>
        <strain evidence="12">S1</strain>
    </source>
</reference>
<evidence type="ECO:0000259" key="8">
    <source>
        <dbReference type="PROSITE" id="PS50110"/>
    </source>
</evidence>
<dbReference type="InterPro" id="IPR003594">
    <property type="entry name" value="HATPase_dom"/>
</dbReference>
<feature type="domain" description="PAC" evidence="10">
    <location>
        <begin position="224"/>
        <end position="275"/>
    </location>
</feature>
<dbReference type="SMART" id="SM00387">
    <property type="entry name" value="HATPase_c"/>
    <property type="match status" value="1"/>
</dbReference>
<dbReference type="PROSITE" id="PS50112">
    <property type="entry name" value="PAS"/>
    <property type="match status" value="2"/>
</dbReference>
<evidence type="ECO:0000259" key="9">
    <source>
        <dbReference type="PROSITE" id="PS50112"/>
    </source>
</evidence>
<evidence type="ECO:0000313" key="12">
    <source>
        <dbReference type="Proteomes" id="UP000028878"/>
    </source>
</evidence>
<dbReference type="InterPro" id="IPR004358">
    <property type="entry name" value="Sig_transdc_His_kin-like_C"/>
</dbReference>
<dbReference type="SUPFAM" id="SSF55785">
    <property type="entry name" value="PYP-like sensor domain (PAS domain)"/>
    <property type="match status" value="3"/>
</dbReference>
<keyword evidence="4" id="KW-0808">Transferase</keyword>
<feature type="domain" description="Histidine kinase" evidence="7">
    <location>
        <begin position="425"/>
        <end position="649"/>
    </location>
</feature>
<dbReference type="InterPro" id="IPR005467">
    <property type="entry name" value="His_kinase_dom"/>
</dbReference>
<evidence type="ECO:0000256" key="1">
    <source>
        <dbReference type="ARBA" id="ARBA00000085"/>
    </source>
</evidence>
<dbReference type="SUPFAM" id="SSF52172">
    <property type="entry name" value="CheY-like"/>
    <property type="match status" value="1"/>
</dbReference>
<reference evidence="12" key="2">
    <citation type="submission" date="2014-11" db="EMBL/GenBank/DDBJ databases">
        <title>Draft genome sequence of Hydrogenophaga intermedia S1.</title>
        <authorList>
            <person name="Gan H.M."/>
            <person name="Chew T.H."/>
            <person name="Stolz A."/>
        </authorList>
    </citation>
    <scope>NUCLEOTIDE SEQUENCE [LARGE SCALE GENOMIC DNA]</scope>
    <source>
        <strain evidence="12">S1</strain>
    </source>
</reference>
<dbReference type="InterPro" id="IPR036890">
    <property type="entry name" value="HATPase_C_sf"/>
</dbReference>
<dbReference type="InterPro" id="IPR000700">
    <property type="entry name" value="PAS-assoc_C"/>
</dbReference>
<evidence type="ECO:0000256" key="3">
    <source>
        <dbReference type="ARBA" id="ARBA00022553"/>
    </source>
</evidence>
<comment type="catalytic activity">
    <reaction evidence="1">
        <text>ATP + protein L-histidine = ADP + protein N-phospho-L-histidine.</text>
        <dbReference type="EC" id="2.7.13.3"/>
    </reaction>
</comment>
<protein>
    <recommendedName>
        <fullName evidence="2">histidine kinase</fullName>
        <ecNumber evidence="2">2.7.13.3</ecNumber>
    </recommendedName>
</protein>
<evidence type="ECO:0000259" key="10">
    <source>
        <dbReference type="PROSITE" id="PS50113"/>
    </source>
</evidence>
<dbReference type="InterPro" id="IPR003661">
    <property type="entry name" value="HisK_dim/P_dom"/>
</dbReference>
<dbReference type="SMART" id="SM00086">
    <property type="entry name" value="PAC"/>
    <property type="match status" value="3"/>
</dbReference>
<evidence type="ECO:0000256" key="6">
    <source>
        <dbReference type="PROSITE-ProRule" id="PRU00169"/>
    </source>
</evidence>
<dbReference type="Pfam" id="PF00072">
    <property type="entry name" value="Response_reg"/>
    <property type="match status" value="1"/>
</dbReference>
<dbReference type="Pfam" id="PF13426">
    <property type="entry name" value="PAS_9"/>
    <property type="match status" value="1"/>
</dbReference>
<dbReference type="PROSITE" id="PS50110">
    <property type="entry name" value="RESPONSE_REGULATORY"/>
    <property type="match status" value="1"/>
</dbReference>
<sequence>MKCTGPCDTMPRMATPDGDFSSLFNFLPIGAYRSAPDGRMIRANEALVRFNGYEREAELIGGVGNIATEWYVDYRRRDDFRHLLERDGHVRGFVSEVYRHKTRERAWISENAHIVRDADGRVLFYEGTVEDITERVEQQRDIREQQDRMQALADQIPGMVFSLVVHHDGTRRYRYVSSGARELLGVSPDVFLQDPTVIARLLHPDERPRLQAETQALLAGKAVLSGEFRIVTPDGQQKWVHNRSCEAYRDKEGIHRVGVLLDITEPKRMEEALHRSEALWKMALESAGDGVWDWNLATGEEYLSDSLLTMYGYTRDDVQGVAADLDERTHPDDLAGMVAARQAHFEGRTPVYRNEHRIRTRDGRWIWVLTRGAAVQRDAQGRPLRLVGTHTDITEIKQAEEQQRQFEAQLRERQKMEAIGTLAGGVAHDFNNLLAAILGNLVLAREDVGPEHPAQESLIEINRAAIRARQLVQQILTFSRRDAQTMERRLLLPLMEEALRLMRTLLPAGVRLNLRLDASPLPVMADGTQLQQVLMNLCTNAWQAFDGRAGEITVALHEAPLDAAKALQLGGLSPGAYACLSVADNGPGMDAETQRRVFEPFFTTKAPGVGTGLGLAVVHGIVKAHKGAIALDSAPGRGTRFDVYLPLAPDGASVDEPEAAPEAAALPALDGRHLVYVDDYEALVFLVRRLLTKRGARVTTFESGQAAIDWLTEHGDEPIDLLVTDQNMPGLSGLEVARAALARRPALPVAIVSGHVNEALMAEAATLGVREVLPKQDNMDALGQAIGALLESSDRGRLTA</sequence>
<accession>A0A1L1PEI8</accession>
<dbReference type="InterPro" id="IPR013655">
    <property type="entry name" value="PAS_fold_3"/>
</dbReference>
<dbReference type="EC" id="2.7.13.3" evidence="2"/>
<evidence type="ECO:0000256" key="2">
    <source>
        <dbReference type="ARBA" id="ARBA00012438"/>
    </source>
</evidence>
<dbReference type="SMART" id="SM00388">
    <property type="entry name" value="HisKA"/>
    <property type="match status" value="1"/>
</dbReference>
<evidence type="ECO:0000259" key="7">
    <source>
        <dbReference type="PROSITE" id="PS50109"/>
    </source>
</evidence>
<keyword evidence="5 11" id="KW-0418">Kinase</keyword>
<feature type="domain" description="PAS" evidence="9">
    <location>
        <begin position="276"/>
        <end position="348"/>
    </location>
</feature>
<evidence type="ECO:0000256" key="5">
    <source>
        <dbReference type="ARBA" id="ARBA00022777"/>
    </source>
</evidence>
<dbReference type="InterPro" id="IPR001789">
    <property type="entry name" value="Sig_transdc_resp-reg_receiver"/>
</dbReference>
<feature type="modified residue" description="4-aspartylphosphate" evidence="6">
    <location>
        <position position="725"/>
    </location>
</feature>
<dbReference type="InterPro" id="IPR035965">
    <property type="entry name" value="PAS-like_dom_sf"/>
</dbReference>
<dbReference type="CDD" id="cd00156">
    <property type="entry name" value="REC"/>
    <property type="match status" value="1"/>
</dbReference>
<dbReference type="Gene3D" id="3.40.50.2300">
    <property type="match status" value="1"/>
</dbReference>
<dbReference type="InterPro" id="IPR000014">
    <property type="entry name" value="PAS"/>
</dbReference>
<dbReference type="InterPro" id="IPR036097">
    <property type="entry name" value="HisK_dim/P_sf"/>
</dbReference>
<proteinExistence type="predicted"/>
<dbReference type="PANTHER" id="PTHR43304">
    <property type="entry name" value="PHYTOCHROME-LIKE PROTEIN CPH1"/>
    <property type="match status" value="1"/>
</dbReference>
<dbReference type="NCBIfam" id="TIGR00229">
    <property type="entry name" value="sensory_box"/>
    <property type="match status" value="3"/>
</dbReference>
<feature type="domain" description="Response regulatory" evidence="8">
    <location>
        <begin position="673"/>
        <end position="790"/>
    </location>
</feature>
<feature type="domain" description="PAC" evidence="10">
    <location>
        <begin position="352"/>
        <end position="405"/>
    </location>
</feature>
<keyword evidence="12" id="KW-1185">Reference proteome</keyword>
<dbReference type="SUPFAM" id="SSF47384">
    <property type="entry name" value="Homodimeric domain of signal transducing histidine kinase"/>
    <property type="match status" value="1"/>
</dbReference>
<dbReference type="Proteomes" id="UP000028878">
    <property type="component" value="Unassembled WGS sequence"/>
</dbReference>
<dbReference type="CDD" id="cd00082">
    <property type="entry name" value="HisKA"/>
    <property type="match status" value="1"/>
</dbReference>